<dbReference type="EMBL" id="UZAF01016578">
    <property type="protein sequence ID" value="VDO30570.1"/>
    <property type="molecule type" value="Genomic_DNA"/>
</dbReference>
<sequence length="302" mass="34044">MLNKAMPEVYRDSALVVKKETVSVLLLIIKKKWVMGSFRCSVIPSIGELIMIDWRSTESRDTIDICRWNCYSEEMGGFVVSESTEAGAKCAIAYSWIRLAAFVQRMRPDANGATSTASAAIPFTMAAFIVRRRACRRAGVPAEAVLEGGVRQTFTGMFYTMGRIIYGVVALENPSIFNNVIGVVQDTANVLDRNYIDVSIIMKSRHNRHQDSLTADKILFRQIETTVSFDEDYDGCHWTLISVDEYLKKGVSEIELAVEYIGCTDEHGCILVWSDQLEFVVDNERLFEDRGSFVKIELLFPV</sequence>
<dbReference type="OrthoDB" id="5841771at2759"/>
<evidence type="ECO:0000313" key="1">
    <source>
        <dbReference type="EMBL" id="VDO30570.1"/>
    </source>
</evidence>
<proteinExistence type="predicted"/>
<keyword evidence="2" id="KW-1185">Reference proteome</keyword>
<reference evidence="1 2" key="2">
    <citation type="submission" date="2018-11" db="EMBL/GenBank/DDBJ databases">
        <authorList>
            <consortium name="Pathogen Informatics"/>
        </authorList>
    </citation>
    <scope>NUCLEOTIDE SEQUENCE [LARGE SCALE GENOMIC DNA]</scope>
    <source>
        <strain evidence="1 2">MHpl1</strain>
    </source>
</reference>
<dbReference type="WBParaSite" id="HPLM_0000698401-mRNA-1">
    <property type="protein sequence ID" value="HPLM_0000698401-mRNA-1"/>
    <property type="gene ID" value="HPLM_0000698401"/>
</dbReference>
<dbReference type="Proteomes" id="UP000268014">
    <property type="component" value="Unassembled WGS sequence"/>
</dbReference>
<evidence type="ECO:0000313" key="2">
    <source>
        <dbReference type="Proteomes" id="UP000268014"/>
    </source>
</evidence>
<organism evidence="3">
    <name type="scientific">Haemonchus placei</name>
    <name type="common">Barber's pole worm</name>
    <dbReference type="NCBI Taxonomy" id="6290"/>
    <lineage>
        <taxon>Eukaryota</taxon>
        <taxon>Metazoa</taxon>
        <taxon>Ecdysozoa</taxon>
        <taxon>Nematoda</taxon>
        <taxon>Chromadorea</taxon>
        <taxon>Rhabditida</taxon>
        <taxon>Rhabditina</taxon>
        <taxon>Rhabditomorpha</taxon>
        <taxon>Strongyloidea</taxon>
        <taxon>Trichostrongylidae</taxon>
        <taxon>Haemonchus</taxon>
    </lineage>
</organism>
<protein>
    <submittedName>
        <fullName evidence="3">Archease domain-containing protein</fullName>
    </submittedName>
</protein>
<name>A0A158QLS2_HAEPC</name>
<evidence type="ECO:0000313" key="3">
    <source>
        <dbReference type="WBParaSite" id="HPLM_0000698401-mRNA-1"/>
    </source>
</evidence>
<gene>
    <name evidence="1" type="ORF">HPLM_LOCUS6976</name>
</gene>
<dbReference type="OMA" id="TIDICRW"/>
<dbReference type="AlphaFoldDB" id="A0A158QLS2"/>
<reference evidence="3" key="1">
    <citation type="submission" date="2016-04" db="UniProtKB">
        <authorList>
            <consortium name="WormBaseParasite"/>
        </authorList>
    </citation>
    <scope>IDENTIFICATION</scope>
</reference>
<accession>A0A158QLS2</accession>